<evidence type="ECO:0000313" key="1">
    <source>
        <dbReference type="EMBL" id="AFG38767.1"/>
    </source>
</evidence>
<dbReference type="EMBL" id="CP003282">
    <property type="protein sequence ID" value="AFG38767.1"/>
    <property type="molecule type" value="Genomic_DNA"/>
</dbReference>
<name>H9UMM4_SPIAZ</name>
<dbReference type="HOGENOM" id="CLU_622459_0_0_12"/>
<dbReference type="KEGG" id="sfc:Spiaf_2743"/>
<reference evidence="2" key="1">
    <citation type="journal article" date="2013" name="Stand. Genomic Sci.">
        <title>Complete genome sequence of the halophilic bacterium Spirochaeta africana type strain (Z-7692(T)) from the alkaline Lake Magadi in the East African Rift.</title>
        <authorList>
            <person name="Liolos K."/>
            <person name="Abt B."/>
            <person name="Scheuner C."/>
            <person name="Teshima H."/>
            <person name="Held B."/>
            <person name="Lapidus A."/>
            <person name="Nolan M."/>
            <person name="Lucas S."/>
            <person name="Deshpande S."/>
            <person name="Cheng J.F."/>
            <person name="Tapia R."/>
            <person name="Goodwin L.A."/>
            <person name="Pitluck S."/>
            <person name="Pagani I."/>
            <person name="Ivanova N."/>
            <person name="Mavromatis K."/>
            <person name="Mikhailova N."/>
            <person name="Huntemann M."/>
            <person name="Pati A."/>
            <person name="Chen A."/>
            <person name="Palaniappan K."/>
            <person name="Land M."/>
            <person name="Rohde M."/>
            <person name="Tindall B.J."/>
            <person name="Detter J.C."/>
            <person name="Goker M."/>
            <person name="Bristow J."/>
            <person name="Eisen J.A."/>
            <person name="Markowitz V."/>
            <person name="Hugenholtz P."/>
            <person name="Woyke T."/>
            <person name="Klenk H.P."/>
            <person name="Kyrpides N.C."/>
        </authorList>
    </citation>
    <scope>NUCLEOTIDE SEQUENCE</scope>
    <source>
        <strain evidence="2">ATCC 700263 / DSM 8902 / Z-7692</strain>
    </source>
</reference>
<dbReference type="eggNOG" id="ENOG5033R8E">
    <property type="taxonomic scope" value="Bacteria"/>
</dbReference>
<dbReference type="PROSITE" id="PS51257">
    <property type="entry name" value="PROKAR_LIPOPROTEIN"/>
    <property type="match status" value="1"/>
</dbReference>
<proteinExistence type="predicted"/>
<dbReference type="AlphaFoldDB" id="H9UMM4"/>
<accession>H9UMM4</accession>
<dbReference type="STRING" id="889378.Spiaf_2743"/>
<dbReference type="PATRIC" id="fig|889378.3.peg.2716"/>
<dbReference type="Proteomes" id="UP000007383">
    <property type="component" value="Chromosome"/>
</dbReference>
<evidence type="ECO:0000313" key="2">
    <source>
        <dbReference type="Proteomes" id="UP000007383"/>
    </source>
</evidence>
<gene>
    <name evidence="1" type="ordered locus">Spiaf_2743</name>
</gene>
<organism evidence="1 2">
    <name type="scientific">Spirochaeta africana (strain ATCC 700263 / DSM 8902 / Z-7692)</name>
    <dbReference type="NCBI Taxonomy" id="889378"/>
    <lineage>
        <taxon>Bacteria</taxon>
        <taxon>Pseudomonadati</taxon>
        <taxon>Spirochaetota</taxon>
        <taxon>Spirochaetia</taxon>
        <taxon>Spirochaetales</taxon>
        <taxon>Spirochaetaceae</taxon>
        <taxon>Spirochaeta</taxon>
    </lineage>
</organism>
<keyword evidence="2" id="KW-1185">Reference proteome</keyword>
<protein>
    <submittedName>
        <fullName evidence="1">Uncharacterized protein</fullName>
    </submittedName>
</protein>
<sequence length="440" mass="49265">MVTTWRQTGFISTAMTVLILLILLVSSCATEAPRTAAPVDRDTIVVGRGEGDTLGQAMNSAKVDAIRQGVIAIIGEPAEVVHREELQMQLYNTRNPNAYVVNERMEILHRDNLGSIREPRYVMEIEIPVRLDVIRRTLDSLGITEVDDPEVAVTPGTPAAPAAPRLPEQIAEEDLYDGATSEQARFLQRYIQNMTYMVFYPEESDTDPVFLRQAVAQANSFLASEGYTLIDASQIERLRQDQEMIFEAEAQRDVSLVQWIAQRLNADVYLEVDVDVEGETQGDSHFGTANIIIRIYETSTAQLLGSVPFRSQRTFSRTGQRDAIGNAVQSAVFGAMPTAVQQAQNLLAQAYSRGIRYEMVLINTGDPRVISRMRTRLRDEVSDLVTISQTADETRYAVYFFGRIDELEDLMYDLSDRVAGMENLFLVMTRGKTITFDLGL</sequence>
<dbReference type="OrthoDB" id="355349at2"/>